<proteinExistence type="predicted"/>
<organism evidence="1 2">
    <name type="scientific">Pseudonocardia asaccharolytica DSM 44247 = NBRC 16224</name>
    <dbReference type="NCBI Taxonomy" id="1123024"/>
    <lineage>
        <taxon>Bacteria</taxon>
        <taxon>Bacillati</taxon>
        <taxon>Actinomycetota</taxon>
        <taxon>Actinomycetes</taxon>
        <taxon>Pseudonocardiales</taxon>
        <taxon>Pseudonocardiaceae</taxon>
        <taxon>Pseudonocardia</taxon>
    </lineage>
</organism>
<name>A0A511D2J8_9PSEU</name>
<dbReference type="OrthoDB" id="3697068at2"/>
<dbReference type="InterPro" id="IPR036390">
    <property type="entry name" value="WH_DNA-bd_sf"/>
</dbReference>
<keyword evidence="2" id="KW-1185">Reference proteome</keyword>
<dbReference type="Proteomes" id="UP000321328">
    <property type="component" value="Unassembled WGS sequence"/>
</dbReference>
<dbReference type="EMBL" id="BJVI01000012">
    <property type="protein sequence ID" value="GEL17794.1"/>
    <property type="molecule type" value="Genomic_DNA"/>
</dbReference>
<sequence>MYIPEDNKPIGWWLRHVDGLIERGFEAALVDEGATRRQWQVLNVLADGAAEVAAIEAALAPFLAEAGDAEAVLAALAARGWVRIDGPSVALAPDGAAARERMTAAVRRHRARTVQGIGEQEYASLIATLRRMADNLS</sequence>
<dbReference type="Gene3D" id="1.10.10.10">
    <property type="entry name" value="Winged helix-like DNA-binding domain superfamily/Winged helix DNA-binding domain"/>
    <property type="match status" value="1"/>
</dbReference>
<evidence type="ECO:0000313" key="2">
    <source>
        <dbReference type="Proteomes" id="UP000321328"/>
    </source>
</evidence>
<dbReference type="RefSeq" id="WP_037055217.1">
    <property type="nucleotide sequence ID" value="NZ_AUII01000001.1"/>
</dbReference>
<protein>
    <recommendedName>
        <fullName evidence="3">MarR family transcriptional regulator</fullName>
    </recommendedName>
</protein>
<evidence type="ECO:0000313" key="1">
    <source>
        <dbReference type="EMBL" id="GEL17794.1"/>
    </source>
</evidence>
<dbReference type="AlphaFoldDB" id="A0A511D2J8"/>
<accession>A0A511D2J8</accession>
<gene>
    <name evidence="1" type="ORF">PA7_16310</name>
</gene>
<evidence type="ECO:0008006" key="3">
    <source>
        <dbReference type="Google" id="ProtNLM"/>
    </source>
</evidence>
<comment type="caution">
    <text evidence="1">The sequence shown here is derived from an EMBL/GenBank/DDBJ whole genome shotgun (WGS) entry which is preliminary data.</text>
</comment>
<dbReference type="InterPro" id="IPR036388">
    <property type="entry name" value="WH-like_DNA-bd_sf"/>
</dbReference>
<dbReference type="STRING" id="1123024.GCA_000423625_00097"/>
<reference evidence="1 2" key="1">
    <citation type="submission" date="2019-07" db="EMBL/GenBank/DDBJ databases">
        <title>Whole genome shotgun sequence of Pseudonocardia asaccharolytica NBRC 16224.</title>
        <authorList>
            <person name="Hosoyama A."/>
            <person name="Uohara A."/>
            <person name="Ohji S."/>
            <person name="Ichikawa N."/>
        </authorList>
    </citation>
    <scope>NUCLEOTIDE SEQUENCE [LARGE SCALE GENOMIC DNA]</scope>
    <source>
        <strain evidence="1 2">NBRC 16224</strain>
    </source>
</reference>
<dbReference type="SUPFAM" id="SSF46785">
    <property type="entry name" value="Winged helix' DNA-binding domain"/>
    <property type="match status" value="1"/>
</dbReference>